<evidence type="ECO:0008006" key="4">
    <source>
        <dbReference type="Google" id="ProtNLM"/>
    </source>
</evidence>
<accession>A0A2H0U063</accession>
<dbReference type="Gene3D" id="3.30.70.1290">
    <property type="entry name" value="Transposase IS200-like"/>
    <property type="match status" value="1"/>
</dbReference>
<proteinExistence type="predicted"/>
<dbReference type="GO" id="GO:0043565">
    <property type="term" value="F:sequence-specific DNA binding"/>
    <property type="evidence" value="ECO:0007669"/>
    <property type="project" value="TreeGrafter"/>
</dbReference>
<dbReference type="AlphaFoldDB" id="A0A2H0U063"/>
<dbReference type="InterPro" id="IPR052715">
    <property type="entry name" value="RAYT_transposase"/>
</dbReference>
<name>A0A2H0U063_9BACT</name>
<reference evidence="3" key="1">
    <citation type="submission" date="2017-09" db="EMBL/GenBank/DDBJ databases">
        <title>Depth-based differentiation of microbial function through sediment-hosted aquifers and enrichment of novel symbionts in the deep terrestrial subsurface.</title>
        <authorList>
            <person name="Probst A.J."/>
            <person name="Ladd B."/>
            <person name="Jarett J.K."/>
            <person name="Geller-Mcgrath D.E."/>
            <person name="Sieber C.M.K."/>
            <person name="Emerson J.B."/>
            <person name="Anantharaman K."/>
            <person name="Thomas B.C."/>
            <person name="Malmstrom R."/>
            <person name="Stieglmeier M."/>
            <person name="Klingl A."/>
            <person name="Woyke T."/>
            <person name="Ryan C.M."/>
            <person name="Banfield J.F."/>
        </authorList>
    </citation>
    <scope>NUCLEOTIDE SEQUENCE [LARGE SCALE GENOMIC DNA]</scope>
</reference>
<dbReference type="InterPro" id="IPR036515">
    <property type="entry name" value="Transposase_17_sf"/>
</dbReference>
<dbReference type="GO" id="GO:0004803">
    <property type="term" value="F:transposase activity"/>
    <property type="evidence" value="ECO:0007669"/>
    <property type="project" value="InterPro"/>
</dbReference>
<dbReference type="EMBL" id="PFBU01000057">
    <property type="protein sequence ID" value="PIR78212.1"/>
    <property type="molecule type" value="Genomic_DNA"/>
</dbReference>
<organism evidence="2 3">
    <name type="scientific">Candidatus Magasanikbacteria bacterium CG10_big_fil_rev_8_21_14_0_10_36_16</name>
    <dbReference type="NCBI Taxonomy" id="1974645"/>
    <lineage>
        <taxon>Bacteria</taxon>
        <taxon>Candidatus Magasanikiibacteriota</taxon>
    </lineage>
</organism>
<protein>
    <recommendedName>
        <fullName evidence="4">Transposase IS200-like domain-containing protein</fullName>
    </recommendedName>
</protein>
<evidence type="ECO:0000313" key="3">
    <source>
        <dbReference type="Proteomes" id="UP000230852"/>
    </source>
</evidence>
<dbReference type="GO" id="GO:0006313">
    <property type="term" value="P:DNA transposition"/>
    <property type="evidence" value="ECO:0007669"/>
    <property type="project" value="InterPro"/>
</dbReference>
<dbReference type="Proteomes" id="UP000230852">
    <property type="component" value="Unassembled WGS sequence"/>
</dbReference>
<evidence type="ECO:0000256" key="1">
    <source>
        <dbReference type="SAM" id="MobiDB-lite"/>
    </source>
</evidence>
<sequence>MDNHYHILFSIYVPDEFLSVQFVNPNKDEISKSKSCYSNKNYPNKDERNDEMSSNEFRQTLQKKKIIEFVRKLHKDTARFINKIDKTPGRQIWYQYFDYCLRNKADFWKHFNYIIKNPFKHGLVKSLEEAFHYKYSSNPVWLKRFGVEGINESFIKYSVEEVFLKD</sequence>
<comment type="caution">
    <text evidence="2">The sequence shown here is derived from an EMBL/GenBank/DDBJ whole genome shotgun (WGS) entry which is preliminary data.</text>
</comment>
<dbReference type="PANTHER" id="PTHR36966">
    <property type="entry name" value="REP-ASSOCIATED TYROSINE TRANSPOSASE"/>
    <property type="match status" value="1"/>
</dbReference>
<evidence type="ECO:0000313" key="2">
    <source>
        <dbReference type="EMBL" id="PIR78212.1"/>
    </source>
</evidence>
<feature type="region of interest" description="Disordered" evidence="1">
    <location>
        <begin position="34"/>
        <end position="55"/>
    </location>
</feature>
<dbReference type="SUPFAM" id="SSF143422">
    <property type="entry name" value="Transposase IS200-like"/>
    <property type="match status" value="1"/>
</dbReference>
<dbReference type="PANTHER" id="PTHR36966:SF1">
    <property type="entry name" value="REP-ASSOCIATED TYROSINE TRANSPOSASE"/>
    <property type="match status" value="1"/>
</dbReference>
<gene>
    <name evidence="2" type="ORF">COU28_02975</name>
</gene>